<name>A0ABT3KDC6_9GAMM</name>
<protein>
    <submittedName>
        <fullName evidence="1">Uncharacterized protein</fullName>
    </submittedName>
</protein>
<comment type="caution">
    <text evidence="1">The sequence shown here is derived from an EMBL/GenBank/DDBJ whole genome shotgun (WGS) entry which is preliminary data.</text>
</comment>
<keyword evidence="2" id="KW-1185">Reference proteome</keyword>
<organism evidence="1 2">
    <name type="scientific">Marinomonas rhodophyticola</name>
    <dbReference type="NCBI Taxonomy" id="2992803"/>
    <lineage>
        <taxon>Bacteria</taxon>
        <taxon>Pseudomonadati</taxon>
        <taxon>Pseudomonadota</taxon>
        <taxon>Gammaproteobacteria</taxon>
        <taxon>Oceanospirillales</taxon>
        <taxon>Oceanospirillaceae</taxon>
        <taxon>Marinomonas</taxon>
    </lineage>
</organism>
<gene>
    <name evidence="1" type="ORF">ONZ52_05770</name>
</gene>
<accession>A0ABT3KDC6</accession>
<dbReference type="Proteomes" id="UP001431181">
    <property type="component" value="Unassembled WGS sequence"/>
</dbReference>
<reference evidence="1" key="1">
    <citation type="submission" date="2022-11" db="EMBL/GenBank/DDBJ databases">
        <title>Marinomonas sp. nov., isolated from marine algae.</title>
        <authorList>
            <person name="Choi D.G."/>
            <person name="Kim J.M."/>
            <person name="Lee J.K."/>
            <person name="Baek J.H."/>
            <person name="Jeon C.O."/>
        </authorList>
    </citation>
    <scope>NUCLEOTIDE SEQUENCE</scope>
    <source>
        <strain evidence="1">KJ51-3</strain>
    </source>
</reference>
<dbReference type="RefSeq" id="WP_265217752.1">
    <property type="nucleotide sequence ID" value="NZ_JAPEUL010000004.1"/>
</dbReference>
<evidence type="ECO:0000313" key="1">
    <source>
        <dbReference type="EMBL" id="MCW4628542.1"/>
    </source>
</evidence>
<dbReference type="EMBL" id="JAPEUL010000004">
    <property type="protein sequence ID" value="MCW4628542.1"/>
    <property type="molecule type" value="Genomic_DNA"/>
</dbReference>
<sequence>MGGDNLDQALAFQLESEANFCLVSDPIRRFGSTDTSSQRNLFALGNDAPESLSITVLGGGSRLIGGSQKFEVSRDTLLEQIRSGFFLW</sequence>
<evidence type="ECO:0000313" key="2">
    <source>
        <dbReference type="Proteomes" id="UP001431181"/>
    </source>
</evidence>
<proteinExistence type="predicted"/>